<dbReference type="GO" id="GO:0006397">
    <property type="term" value="P:mRNA processing"/>
    <property type="evidence" value="ECO:0007669"/>
    <property type="project" value="UniProtKB-KW"/>
</dbReference>
<feature type="compositionally biased region" description="Low complexity" evidence="8">
    <location>
        <begin position="95"/>
        <end position="109"/>
    </location>
</feature>
<comment type="subcellular location">
    <subcellularLocation>
        <location evidence="1">Nucleus</location>
    </subcellularLocation>
</comment>
<keyword evidence="4" id="KW-0805">Transcription regulation</keyword>
<evidence type="ECO:0000256" key="2">
    <source>
        <dbReference type="ARBA" id="ARBA00010386"/>
    </source>
</evidence>
<feature type="compositionally biased region" description="Polar residues" evidence="8">
    <location>
        <begin position="250"/>
        <end position="259"/>
    </location>
</feature>
<feature type="compositionally biased region" description="Basic and acidic residues" evidence="8">
    <location>
        <begin position="72"/>
        <end position="89"/>
    </location>
</feature>
<name>M7STU3_EUTLA</name>
<evidence type="ECO:0000256" key="1">
    <source>
        <dbReference type="ARBA" id="ARBA00004123"/>
    </source>
</evidence>
<evidence type="ECO:0000256" key="3">
    <source>
        <dbReference type="ARBA" id="ARBA00022664"/>
    </source>
</evidence>
<evidence type="ECO:0000256" key="4">
    <source>
        <dbReference type="ARBA" id="ARBA00023015"/>
    </source>
</evidence>
<dbReference type="Pfam" id="PF04696">
    <property type="entry name" value="Pinin_SDK_memA"/>
    <property type="match status" value="1"/>
</dbReference>
<feature type="domain" description="Pinin/SDK/MemA protein" evidence="9">
    <location>
        <begin position="85"/>
        <end position="201"/>
    </location>
</feature>
<proteinExistence type="inferred from homology"/>
<accession>M7STU3</accession>
<sequence>MPDNNDESPPRPLSLGGESKPAELEQDHDKAQKRKASSPPHAEQESAVSPKRNKIDNNATEKSTSSRSLPASKDRSADRRQSASQEERNRGRRLYGGLLNTLSGTTTNSHQKRRQEIERRQQAKVSQQQIENDKHRQEKLAKLNTARKVEQIKFDEQVMHTRHSSMLATARFLHTKEAPKIYYLPWNATEKQKHIVDEQIQDAEDIIEREVSNFKQRKEQRLRALGVAVEPPMPEPKEAPSKTVDDPPTDISQSDSTNHAPPHADKVGHERESDETGDVMVEEAEDTVIY</sequence>
<dbReference type="OrthoDB" id="330772at2759"/>
<feature type="compositionally biased region" description="Acidic residues" evidence="8">
    <location>
        <begin position="275"/>
        <end position="290"/>
    </location>
</feature>
<feature type="compositionally biased region" description="Polar residues" evidence="8">
    <location>
        <begin position="56"/>
        <end position="69"/>
    </location>
</feature>
<keyword evidence="5" id="KW-0804">Transcription</keyword>
<dbReference type="HOGENOM" id="CLU_049352_2_0_1"/>
<comment type="similarity">
    <text evidence="2">Belongs to the pinin family.</text>
</comment>
<dbReference type="KEGG" id="ela:UCREL1_5048"/>
<evidence type="ECO:0000256" key="8">
    <source>
        <dbReference type="SAM" id="MobiDB-lite"/>
    </source>
</evidence>
<keyword evidence="7" id="KW-0539">Nucleus</keyword>
<dbReference type="PANTHER" id="PTHR12707:SF0">
    <property type="entry name" value="PININ"/>
    <property type="match status" value="1"/>
</dbReference>
<dbReference type="EMBL" id="KB706326">
    <property type="protein sequence ID" value="EMR67948.1"/>
    <property type="molecule type" value="Genomic_DNA"/>
</dbReference>
<reference evidence="11" key="1">
    <citation type="journal article" date="2013" name="Genome Announc.">
        <title>Draft genome sequence of the grapevine dieback fungus Eutypa lata UCR-EL1.</title>
        <authorList>
            <person name="Blanco-Ulate B."/>
            <person name="Rolshausen P.E."/>
            <person name="Cantu D."/>
        </authorList>
    </citation>
    <scope>NUCLEOTIDE SEQUENCE [LARGE SCALE GENOMIC DNA]</scope>
    <source>
        <strain evidence="11">UCR-EL1</strain>
    </source>
</reference>
<keyword evidence="11" id="KW-1185">Reference proteome</keyword>
<dbReference type="InterPro" id="IPR006786">
    <property type="entry name" value="Pinin_SDK_MemA"/>
</dbReference>
<gene>
    <name evidence="10" type="ORF">UCREL1_5048</name>
</gene>
<dbReference type="eggNOG" id="KOG3756">
    <property type="taxonomic scope" value="Eukaryota"/>
</dbReference>
<protein>
    <submittedName>
        <fullName evidence="10">Putative pinin sdk mema domain protein</fullName>
    </submittedName>
</protein>
<evidence type="ECO:0000256" key="7">
    <source>
        <dbReference type="ARBA" id="ARBA00023242"/>
    </source>
</evidence>
<feature type="compositionally biased region" description="Basic and acidic residues" evidence="8">
    <location>
        <begin position="235"/>
        <end position="245"/>
    </location>
</feature>
<dbReference type="InterPro" id="IPR039853">
    <property type="entry name" value="Pinin"/>
</dbReference>
<dbReference type="Proteomes" id="UP000012174">
    <property type="component" value="Unassembled WGS sequence"/>
</dbReference>
<evidence type="ECO:0000313" key="10">
    <source>
        <dbReference type="EMBL" id="EMR67948.1"/>
    </source>
</evidence>
<feature type="region of interest" description="Disordered" evidence="8">
    <location>
        <begin position="228"/>
        <end position="290"/>
    </location>
</feature>
<feature type="compositionally biased region" description="Basic and acidic residues" evidence="8">
    <location>
        <begin position="262"/>
        <end position="274"/>
    </location>
</feature>
<keyword evidence="3" id="KW-0507">mRNA processing</keyword>
<feature type="region of interest" description="Disordered" evidence="8">
    <location>
        <begin position="1"/>
        <end position="135"/>
    </location>
</feature>
<dbReference type="GO" id="GO:0071013">
    <property type="term" value="C:catalytic step 2 spliceosome"/>
    <property type="evidence" value="ECO:0007669"/>
    <property type="project" value="TreeGrafter"/>
</dbReference>
<dbReference type="PANTHER" id="PTHR12707">
    <property type="entry name" value="PINN"/>
    <property type="match status" value="1"/>
</dbReference>
<evidence type="ECO:0000256" key="5">
    <source>
        <dbReference type="ARBA" id="ARBA00023163"/>
    </source>
</evidence>
<feature type="compositionally biased region" description="Basic and acidic residues" evidence="8">
    <location>
        <begin position="20"/>
        <end position="30"/>
    </location>
</feature>
<dbReference type="AlphaFoldDB" id="M7STU3"/>
<keyword evidence="6" id="KW-0508">mRNA splicing</keyword>
<organism evidence="10 11">
    <name type="scientific">Eutypa lata (strain UCR-EL1)</name>
    <name type="common">Grapevine dieback disease fungus</name>
    <name type="synonym">Eutypa armeniacae</name>
    <dbReference type="NCBI Taxonomy" id="1287681"/>
    <lineage>
        <taxon>Eukaryota</taxon>
        <taxon>Fungi</taxon>
        <taxon>Dikarya</taxon>
        <taxon>Ascomycota</taxon>
        <taxon>Pezizomycotina</taxon>
        <taxon>Sordariomycetes</taxon>
        <taxon>Xylariomycetidae</taxon>
        <taxon>Xylariales</taxon>
        <taxon>Diatrypaceae</taxon>
        <taxon>Eutypa</taxon>
    </lineage>
</organism>
<evidence type="ECO:0000313" key="11">
    <source>
        <dbReference type="Proteomes" id="UP000012174"/>
    </source>
</evidence>
<evidence type="ECO:0000259" key="9">
    <source>
        <dbReference type="Pfam" id="PF04696"/>
    </source>
</evidence>
<dbReference type="STRING" id="1287681.M7STU3"/>
<evidence type="ECO:0000256" key="6">
    <source>
        <dbReference type="ARBA" id="ARBA00023187"/>
    </source>
</evidence>
<dbReference type="OMA" id="ALYYKPW"/>
<dbReference type="GO" id="GO:0008380">
    <property type="term" value="P:RNA splicing"/>
    <property type="evidence" value="ECO:0007669"/>
    <property type="project" value="UniProtKB-KW"/>
</dbReference>